<evidence type="ECO:0000256" key="1">
    <source>
        <dbReference type="ARBA" id="ARBA00007431"/>
    </source>
</evidence>
<evidence type="ECO:0000256" key="3">
    <source>
        <dbReference type="ARBA" id="ARBA00023136"/>
    </source>
</evidence>
<comment type="subcellular location">
    <subcellularLocation>
        <location evidence="5">Cell membrane</location>
        <topology evidence="5">Lipid-anchor</topology>
        <orientation evidence="5">Cytoplasmic side</orientation>
    </subcellularLocation>
</comment>
<dbReference type="Gene3D" id="4.10.260.10">
    <property type="entry name" value="Transducin (heterotrimeric G protein), gamma chain"/>
    <property type="match status" value="1"/>
</dbReference>
<keyword evidence="2 5" id="KW-1003">Cell membrane</keyword>
<feature type="domain" description="G protein gamma" evidence="6">
    <location>
        <begin position="41"/>
        <end position="82"/>
    </location>
</feature>
<keyword evidence="8" id="KW-1185">Reference proteome</keyword>
<dbReference type="Pfam" id="PF00631">
    <property type="entry name" value="G-gamma"/>
    <property type="match status" value="1"/>
</dbReference>
<name>A0A669QB28_PHACC</name>
<keyword evidence="5" id="KW-0449">Lipoprotein</keyword>
<comment type="similarity">
    <text evidence="1 5">Belongs to the G protein gamma family.</text>
</comment>
<dbReference type="SUPFAM" id="SSF48670">
    <property type="entry name" value="Transducin (heterotrimeric G protein), gamma chain"/>
    <property type="match status" value="1"/>
</dbReference>
<keyword evidence="3 5" id="KW-0472">Membrane</keyword>
<comment type="function">
    <text evidence="5">Guanine nucleotide-binding proteins (G proteins) are involved as a modulator or transducer in various transmembrane signaling systems. The beta and gamma chains are required for the GTPase activity, for replacement of GDP by GTP, and for G protein-effector interaction.</text>
</comment>
<accession>A0A669QB28</accession>
<reference evidence="7" key="2">
    <citation type="submission" date="2025-09" db="UniProtKB">
        <authorList>
            <consortium name="Ensembl"/>
        </authorList>
    </citation>
    <scope>IDENTIFICATION</scope>
</reference>
<dbReference type="InterPro" id="IPR015898">
    <property type="entry name" value="G-protein_gamma-like_dom"/>
</dbReference>
<keyword evidence="4 5" id="KW-0807">Transducer</keyword>
<dbReference type="AlphaFoldDB" id="A0A669QB28"/>
<dbReference type="CDD" id="cd00068">
    <property type="entry name" value="GGL"/>
    <property type="match status" value="1"/>
</dbReference>
<dbReference type="InterPro" id="IPR036284">
    <property type="entry name" value="GGL_sf"/>
</dbReference>
<evidence type="ECO:0000256" key="5">
    <source>
        <dbReference type="RuleBase" id="RU004973"/>
    </source>
</evidence>
<dbReference type="GO" id="GO:0005834">
    <property type="term" value="C:heterotrimeric G-protein complex"/>
    <property type="evidence" value="ECO:0007669"/>
    <property type="project" value="InterPro"/>
</dbReference>
<dbReference type="PROSITE" id="PS50058">
    <property type="entry name" value="G_PROTEIN_GAMMA"/>
    <property type="match status" value="1"/>
</dbReference>
<dbReference type="Proteomes" id="UP000472261">
    <property type="component" value="Unplaced"/>
</dbReference>
<evidence type="ECO:0000256" key="4">
    <source>
        <dbReference type="ARBA" id="ARBA00023224"/>
    </source>
</evidence>
<dbReference type="PRINTS" id="PR00321">
    <property type="entry name" value="GPROTEING"/>
</dbReference>
<sequence length="82" mass="8646">MGLWGSYVALVGHLWGSYGALVGHLGTYGALMGHLWGTCGVSKAAAELLSYCEAHAGEDPLLAPVPTAENPFREKKLFCALL</sequence>
<dbReference type="PANTHER" id="PTHR13809">
    <property type="entry name" value="GUANINE NUCLEOTIDE-BINDING PROTEIN GAMMA SUBUNIT"/>
    <property type="match status" value="1"/>
</dbReference>
<dbReference type="GO" id="GO:0007186">
    <property type="term" value="P:G protein-coupled receptor signaling pathway"/>
    <property type="evidence" value="ECO:0007669"/>
    <property type="project" value="InterPro"/>
</dbReference>
<evidence type="ECO:0000259" key="6">
    <source>
        <dbReference type="PROSITE" id="PS50058"/>
    </source>
</evidence>
<evidence type="ECO:0000313" key="8">
    <source>
        <dbReference type="Proteomes" id="UP000472261"/>
    </source>
</evidence>
<protein>
    <recommendedName>
        <fullName evidence="5">Guanine nucleotide-binding protein subunit gamma</fullName>
    </recommendedName>
</protein>
<dbReference type="Ensembl" id="ENSPCLT00000024060.1">
    <property type="protein sequence ID" value="ENSPCLP00000018072.1"/>
    <property type="gene ID" value="ENSPCLG00000015103.1"/>
</dbReference>
<dbReference type="InterPro" id="IPR001770">
    <property type="entry name" value="G-protein_gamma"/>
</dbReference>
<organism evidence="7 8">
    <name type="scientific">Phasianus colchicus</name>
    <name type="common">Common pheasant</name>
    <dbReference type="NCBI Taxonomy" id="9054"/>
    <lineage>
        <taxon>Eukaryota</taxon>
        <taxon>Metazoa</taxon>
        <taxon>Chordata</taxon>
        <taxon>Craniata</taxon>
        <taxon>Vertebrata</taxon>
        <taxon>Euteleostomi</taxon>
        <taxon>Archelosauria</taxon>
        <taxon>Archosauria</taxon>
        <taxon>Dinosauria</taxon>
        <taxon>Saurischia</taxon>
        <taxon>Theropoda</taxon>
        <taxon>Coelurosauria</taxon>
        <taxon>Aves</taxon>
        <taxon>Neognathae</taxon>
        <taxon>Galloanserae</taxon>
        <taxon>Galliformes</taxon>
        <taxon>Phasianidae</taxon>
        <taxon>Phasianinae</taxon>
        <taxon>Phasianus</taxon>
    </lineage>
</organism>
<evidence type="ECO:0000256" key="2">
    <source>
        <dbReference type="ARBA" id="ARBA00022475"/>
    </source>
</evidence>
<dbReference type="SMART" id="SM00224">
    <property type="entry name" value="GGL"/>
    <property type="match status" value="1"/>
</dbReference>
<dbReference type="GO" id="GO:0031681">
    <property type="term" value="F:G-protein beta-subunit binding"/>
    <property type="evidence" value="ECO:0007669"/>
    <property type="project" value="InterPro"/>
</dbReference>
<dbReference type="SMART" id="SM01224">
    <property type="entry name" value="G_gamma"/>
    <property type="match status" value="1"/>
</dbReference>
<evidence type="ECO:0000313" key="7">
    <source>
        <dbReference type="Ensembl" id="ENSPCLP00000018072.1"/>
    </source>
</evidence>
<proteinExistence type="inferred from homology"/>
<reference evidence="7" key="1">
    <citation type="submission" date="2025-08" db="UniProtKB">
        <authorList>
            <consortium name="Ensembl"/>
        </authorList>
    </citation>
    <scope>IDENTIFICATION</scope>
</reference>
<comment type="subunit">
    <text evidence="5">G proteins are composed of 3 units; alpha, beta and gamma.</text>
</comment>